<gene>
    <name evidence="1" type="ORF">FHS11_000890</name>
</gene>
<evidence type="ECO:0000313" key="1">
    <source>
        <dbReference type="EMBL" id="MBB3054480.1"/>
    </source>
</evidence>
<organism evidence="1 2">
    <name type="scientific">Mucilaginibacter gotjawali</name>
    <dbReference type="NCBI Taxonomy" id="1550579"/>
    <lineage>
        <taxon>Bacteria</taxon>
        <taxon>Pseudomonadati</taxon>
        <taxon>Bacteroidota</taxon>
        <taxon>Sphingobacteriia</taxon>
        <taxon>Sphingobacteriales</taxon>
        <taxon>Sphingobacteriaceae</taxon>
        <taxon>Mucilaginibacter</taxon>
    </lineage>
</organism>
<dbReference type="AlphaFoldDB" id="A0A839SC44"/>
<evidence type="ECO:0000313" key="2">
    <source>
        <dbReference type="Proteomes" id="UP000539265"/>
    </source>
</evidence>
<reference evidence="1" key="1">
    <citation type="submission" date="2020-08" db="EMBL/GenBank/DDBJ databases">
        <title>Genomic Encyclopedia of Type Strains, Phase III (KMG-III): the genomes of soil and plant-associated and newly described type strains.</title>
        <authorList>
            <person name="Whitman W."/>
        </authorList>
    </citation>
    <scope>NUCLEOTIDE SEQUENCE [LARGE SCALE GENOMIC DNA]</scope>
    <source>
        <strain evidence="1">CECT 8628</strain>
    </source>
</reference>
<protein>
    <submittedName>
        <fullName evidence="1">Chromosome segregation ATPase</fullName>
    </submittedName>
</protein>
<comment type="caution">
    <text evidence="1">The sequence shown here is derived from an EMBL/GenBank/DDBJ whole genome shotgun (WGS) entry which is preliminary data.</text>
</comment>
<dbReference type="EMBL" id="JACHWX010000002">
    <property type="protein sequence ID" value="MBB3054480.1"/>
    <property type="molecule type" value="Genomic_DNA"/>
</dbReference>
<proteinExistence type="predicted"/>
<dbReference type="RefSeq" id="WP_096356883.1">
    <property type="nucleotide sequence ID" value="NZ_AP017313.1"/>
</dbReference>
<dbReference type="Proteomes" id="UP000539265">
    <property type="component" value="Unassembled WGS sequence"/>
</dbReference>
<keyword evidence="2" id="KW-1185">Reference proteome</keyword>
<accession>A0A839SC44</accession>
<sequence>MTTAIEDGELNTELQELYLEAKQWIADLDFLDSELAFLNKLTANMAAKAEKKGEIEKLTGIEKTYLSLKEEMNAYLRQLEPLITQKKEDFDLGLIETYTHLKWRLDEVLHSCQTVKNSVFDHSKHGLAEGNAS</sequence>
<name>A0A839SC44_9SPHI</name>
<dbReference type="OrthoDB" id="768626at2"/>